<name>A0A1C7M4M5_GRIFR</name>
<organism evidence="1 2">
    <name type="scientific">Grifola frondosa</name>
    <name type="common">Maitake</name>
    <name type="synonym">Polyporus frondosus</name>
    <dbReference type="NCBI Taxonomy" id="5627"/>
    <lineage>
        <taxon>Eukaryota</taxon>
        <taxon>Fungi</taxon>
        <taxon>Dikarya</taxon>
        <taxon>Basidiomycota</taxon>
        <taxon>Agaricomycotina</taxon>
        <taxon>Agaricomycetes</taxon>
        <taxon>Polyporales</taxon>
        <taxon>Grifolaceae</taxon>
        <taxon>Grifola</taxon>
    </lineage>
</organism>
<evidence type="ECO:0000313" key="2">
    <source>
        <dbReference type="Proteomes" id="UP000092993"/>
    </source>
</evidence>
<sequence length="167" mass="18729">MIYPMVIPTGTGQLGSREIDPAICKDQHNKVQAICRAIGRGQSISVTISDNSTAEDPIVHIDHCEHEFTIHPRETWRVNSHAKRTLRKVCMLLVPAHVAAPMKMVIFPFPTAFERTVEGEYIKSDPQRFSDNIRQNFAQRDPLSSLIAMTEFHNHATGRAIADNITG</sequence>
<gene>
    <name evidence="1" type="ORF">A0H81_08782</name>
</gene>
<protein>
    <submittedName>
        <fullName evidence="1">Uncharacterized protein</fullName>
    </submittedName>
</protein>
<reference evidence="1 2" key="1">
    <citation type="submission" date="2016-03" db="EMBL/GenBank/DDBJ databases">
        <title>Whole genome sequencing of Grifola frondosa 9006-11.</title>
        <authorList>
            <person name="Min B."/>
            <person name="Park H."/>
            <person name="Kim J.-G."/>
            <person name="Cho H."/>
            <person name="Oh Y.-L."/>
            <person name="Kong W.-S."/>
            <person name="Choi I.-G."/>
        </authorList>
    </citation>
    <scope>NUCLEOTIDE SEQUENCE [LARGE SCALE GENOMIC DNA]</scope>
    <source>
        <strain evidence="1 2">9006-11</strain>
    </source>
</reference>
<accession>A0A1C7M4M5</accession>
<proteinExistence type="predicted"/>
<dbReference type="Proteomes" id="UP000092993">
    <property type="component" value="Unassembled WGS sequence"/>
</dbReference>
<dbReference type="AlphaFoldDB" id="A0A1C7M4M5"/>
<dbReference type="EMBL" id="LUGG01000011">
    <property type="protein sequence ID" value="OBZ71346.1"/>
    <property type="molecule type" value="Genomic_DNA"/>
</dbReference>
<comment type="caution">
    <text evidence="1">The sequence shown here is derived from an EMBL/GenBank/DDBJ whole genome shotgun (WGS) entry which is preliminary data.</text>
</comment>
<keyword evidence="2" id="KW-1185">Reference proteome</keyword>
<evidence type="ECO:0000313" key="1">
    <source>
        <dbReference type="EMBL" id="OBZ71346.1"/>
    </source>
</evidence>